<feature type="compositionally biased region" description="Polar residues" evidence="3">
    <location>
        <begin position="1037"/>
        <end position="1047"/>
    </location>
</feature>
<feature type="region of interest" description="Disordered" evidence="3">
    <location>
        <begin position="1037"/>
        <end position="1100"/>
    </location>
</feature>
<feature type="compositionally biased region" description="Low complexity" evidence="3">
    <location>
        <begin position="962"/>
        <end position="1025"/>
    </location>
</feature>
<feature type="compositionally biased region" description="Basic and acidic residues" evidence="3">
    <location>
        <begin position="62"/>
        <end position="84"/>
    </location>
</feature>
<reference evidence="5" key="1">
    <citation type="submission" date="2022-08" db="EMBL/GenBank/DDBJ databases">
        <title>Novel sulfate-reducing endosymbionts in the free-living metamonad Anaeramoeba.</title>
        <authorList>
            <person name="Jerlstrom-Hultqvist J."/>
            <person name="Cepicka I."/>
            <person name="Gallot-Lavallee L."/>
            <person name="Salas-Leiva D."/>
            <person name="Curtis B.A."/>
            <person name="Zahonova K."/>
            <person name="Pipaliya S."/>
            <person name="Dacks J."/>
            <person name="Roger A.J."/>
        </authorList>
    </citation>
    <scope>NUCLEOTIDE SEQUENCE</scope>
    <source>
        <strain evidence="5">Schooner1</strain>
    </source>
</reference>
<feature type="domain" description="HRDC" evidence="4">
    <location>
        <begin position="550"/>
        <end position="632"/>
    </location>
</feature>
<feature type="compositionally biased region" description="Low complexity" evidence="3">
    <location>
        <begin position="664"/>
        <end position="678"/>
    </location>
</feature>
<evidence type="ECO:0000259" key="4">
    <source>
        <dbReference type="PROSITE" id="PS50967"/>
    </source>
</evidence>
<dbReference type="InterPro" id="IPR045092">
    <property type="entry name" value="Rrp6-like"/>
</dbReference>
<feature type="compositionally biased region" description="Basic residues" evidence="3">
    <location>
        <begin position="694"/>
        <end position="705"/>
    </location>
</feature>
<feature type="compositionally biased region" description="Basic residues" evidence="3">
    <location>
        <begin position="85"/>
        <end position="106"/>
    </location>
</feature>
<dbReference type="InterPro" id="IPR002562">
    <property type="entry name" value="3'-5'_exonuclease_dom"/>
</dbReference>
<dbReference type="Proteomes" id="UP001150062">
    <property type="component" value="Unassembled WGS sequence"/>
</dbReference>
<dbReference type="InterPro" id="IPR012337">
    <property type="entry name" value="RNaseH-like_sf"/>
</dbReference>
<feature type="region of interest" description="Disordered" evidence="3">
    <location>
        <begin position="654"/>
        <end position="711"/>
    </location>
</feature>
<dbReference type="SUPFAM" id="SSF47819">
    <property type="entry name" value="HRDC-like"/>
    <property type="match status" value="1"/>
</dbReference>
<evidence type="ECO:0000313" key="5">
    <source>
        <dbReference type="EMBL" id="KAJ6254409.1"/>
    </source>
</evidence>
<dbReference type="SUPFAM" id="SSF53098">
    <property type="entry name" value="Ribonuclease H-like"/>
    <property type="match status" value="1"/>
</dbReference>
<dbReference type="Pfam" id="PF00570">
    <property type="entry name" value="HRDC"/>
    <property type="match status" value="1"/>
</dbReference>
<dbReference type="Gene3D" id="1.10.150.80">
    <property type="entry name" value="HRDC domain"/>
    <property type="match status" value="1"/>
</dbReference>
<dbReference type="PROSITE" id="PS50967">
    <property type="entry name" value="HRDC"/>
    <property type="match status" value="1"/>
</dbReference>
<dbReference type="PANTHER" id="PTHR12124">
    <property type="entry name" value="POLYMYOSITIS/SCLERODERMA AUTOANTIGEN-RELATED"/>
    <property type="match status" value="1"/>
</dbReference>
<feature type="compositionally biased region" description="Low complexity" evidence="3">
    <location>
        <begin position="870"/>
        <end position="889"/>
    </location>
</feature>
<sequence>MEQPIDLTVKLFSTLVTATKQSDQILQDQKENHHKDEKYQRILGTFQERILNLMENGTNWLSKEKGDRLNHDRKPQKTQNENRMKNKNKSKNKKKNKKKNKSNKKNKNNDQETNTQTDFLSILELNSAVFDRVEDLLSDFLRKKDSGNKREETKSGSQEIFASQFEPKTKQKMRTNTLDLFNTKAKTKFVKPQLKFQDPIDNSNKPFQPRLKSKPNSKLPLDQSLLKMKKDGTMNPYSYEINSFKLSPRQLHYYETKKEILESSKYNFNLNSKGYKWVDCEEDLKSLCKLLSKHSEFAVQIHEHRKHSYQGFACCISISTQNNDYAIDAIKLRPKLNLLLNVFTNPKIVKIMINAQQALLALQRDFGLYIVNLFDITEASKLMGVAKPFKLKSILKQFFFFKSHPKKTQFFNVKKNKGIQSLFQTNLTIDYQFRNNFDQNNDWRIRPLPSEMLRYSRKFTQCIFLLYQLLKTTLAQYSVTRSKSITNNMKRKGNNSKKNNNYLQKLKQNLIIRAFEKSKELCLRGYRKPTFDPNDFLKLYNNENENYLFDSLQLYVFSQLNRWRDDIARIEDESVSSILSNKNMLLISKTIPNSQESLLSLFEEKKIPIFVQQYFNQIIELNSNIIKIYQSNKNPKLMKEFELLSKKANVNPIENVDQKKKGGLDLNNKANNDGDNNGMESDSSMDISYTPQNIKRKKKKNKKQKTSSTQLEIIMHSEKKKSKKELQQMISEINSNVIFEISDSEASDSNGEEMRTSSPFFYLKTPQKNDLNNNQNQKKKKVNHNNLNVFEISNEKIKRYCKITPPEQFAPKTQKEIYELSNRNRKRNKEKKKTRAQKPIPNPSPLDLLNLDVKEEGQSGSGSGLEKKYSSSNSISINSKKNNNNQISQLDNDPMDNLKRNNKFNSNNSTRKRKESTGGTIDSTMKFMRTIGWVNDNTQENLVNQNVMKQKKKSNSKKVFHKNNQNYNNSSNYNNNSNYNNSYNRNNNHGHNSNNGQNYYNHGKNNKNYKNYNNHYNSNNKFRNNNYSQEWNQEDQYNHSGQNNYRGNNRIYKPQPNRNTYHQSKKNHNQTYNRNYNSKSRNDSNNHFSNYTGNTWNKRGRSINTNYEQSKRIGLSTNNVGFKN</sequence>
<dbReference type="InterPro" id="IPR044876">
    <property type="entry name" value="HRDC_dom_sf"/>
</dbReference>
<accession>A0ABQ8ZC25</accession>
<gene>
    <name evidence="5" type="ORF">M0813_12365</name>
</gene>
<feature type="region of interest" description="Disordered" evidence="3">
    <location>
        <begin position="62"/>
        <end position="115"/>
    </location>
</feature>
<dbReference type="Gene3D" id="3.30.420.10">
    <property type="entry name" value="Ribonuclease H-like superfamily/Ribonuclease H"/>
    <property type="match status" value="1"/>
</dbReference>
<keyword evidence="6" id="KW-1185">Reference proteome</keyword>
<feature type="compositionally biased region" description="Basic residues" evidence="3">
    <location>
        <begin position="949"/>
        <end position="961"/>
    </location>
</feature>
<dbReference type="SMART" id="SM00474">
    <property type="entry name" value="35EXOc"/>
    <property type="match status" value="1"/>
</dbReference>
<protein>
    <submittedName>
        <fullName evidence="5">Exosome component 10</fullName>
    </submittedName>
</protein>
<dbReference type="InterPro" id="IPR002121">
    <property type="entry name" value="HRDC_dom"/>
</dbReference>
<evidence type="ECO:0000313" key="6">
    <source>
        <dbReference type="Proteomes" id="UP001150062"/>
    </source>
</evidence>
<dbReference type="InterPro" id="IPR036397">
    <property type="entry name" value="RNaseH_sf"/>
</dbReference>
<evidence type="ECO:0000256" key="1">
    <source>
        <dbReference type="ARBA" id="ARBA00004123"/>
    </source>
</evidence>
<feature type="compositionally biased region" description="Basic residues" evidence="3">
    <location>
        <begin position="823"/>
        <end position="836"/>
    </location>
</feature>
<keyword evidence="2" id="KW-0539">Nucleus</keyword>
<feature type="compositionally biased region" description="Polar residues" evidence="3">
    <location>
        <begin position="679"/>
        <end position="693"/>
    </location>
</feature>
<dbReference type="InterPro" id="IPR010997">
    <property type="entry name" value="HRDC-like_sf"/>
</dbReference>
<feature type="region of interest" description="Disordered" evidence="3">
    <location>
        <begin position="948"/>
        <end position="1025"/>
    </location>
</feature>
<dbReference type="Pfam" id="PF01612">
    <property type="entry name" value="DNA_pol_A_exo1"/>
    <property type="match status" value="1"/>
</dbReference>
<comment type="caution">
    <text evidence="5">The sequence shown here is derived from an EMBL/GenBank/DDBJ whole genome shotgun (WGS) entry which is preliminary data.</text>
</comment>
<evidence type="ECO:0000256" key="3">
    <source>
        <dbReference type="SAM" id="MobiDB-lite"/>
    </source>
</evidence>
<organism evidence="5 6">
    <name type="scientific">Anaeramoeba flamelloides</name>
    <dbReference type="NCBI Taxonomy" id="1746091"/>
    <lineage>
        <taxon>Eukaryota</taxon>
        <taxon>Metamonada</taxon>
        <taxon>Anaeramoebidae</taxon>
        <taxon>Anaeramoeba</taxon>
    </lineage>
</organism>
<dbReference type="EMBL" id="JAOAOG010000020">
    <property type="protein sequence ID" value="KAJ6254409.1"/>
    <property type="molecule type" value="Genomic_DNA"/>
</dbReference>
<feature type="compositionally biased region" description="Polar residues" evidence="3">
    <location>
        <begin position="1069"/>
        <end position="1100"/>
    </location>
</feature>
<dbReference type="PANTHER" id="PTHR12124:SF47">
    <property type="entry name" value="EXOSOME COMPONENT 10"/>
    <property type="match status" value="1"/>
</dbReference>
<feature type="region of interest" description="Disordered" evidence="3">
    <location>
        <begin position="812"/>
        <end position="923"/>
    </location>
</feature>
<name>A0ABQ8ZC25_9EUKA</name>
<comment type="subcellular location">
    <subcellularLocation>
        <location evidence="1">Nucleus</location>
    </subcellularLocation>
</comment>
<evidence type="ECO:0000256" key="2">
    <source>
        <dbReference type="ARBA" id="ARBA00023242"/>
    </source>
</evidence>
<proteinExistence type="predicted"/>